<gene>
    <name evidence="4" type="primary">refZ</name>
    <name evidence="4" type="ORF">P9271_07705</name>
</gene>
<protein>
    <submittedName>
        <fullName evidence="4">Forespore capture DNA-binding protein RefZ</fullName>
    </submittedName>
</protein>
<dbReference type="Pfam" id="PF00440">
    <property type="entry name" value="TetR_N"/>
    <property type="match status" value="1"/>
</dbReference>
<dbReference type="PANTHER" id="PTHR30055:SF199">
    <property type="entry name" value="HTH-TYPE TRANSCRIPTIONAL REGULATOR YTTP-RELATED"/>
    <property type="match status" value="1"/>
</dbReference>
<dbReference type="PROSITE" id="PS50977">
    <property type="entry name" value="HTH_TETR_2"/>
    <property type="match status" value="1"/>
</dbReference>
<dbReference type="PRINTS" id="PR00455">
    <property type="entry name" value="HTHTETR"/>
</dbReference>
<dbReference type="PROSITE" id="PS01081">
    <property type="entry name" value="HTH_TETR_1"/>
    <property type="match status" value="1"/>
</dbReference>
<sequence>MNTRQSIIDAAISLFNSKGFTGTSVREIARKAKVNVAHISYYFNGKGGLLEYLVSEFYEGYIAAIEKNYSLLTAHSARERLQQMLLDILYYQHDNRQLARFVHREVTLDTILIREVMTTYLMKEKYYFTAILEEGMKRGEFRNASIPHIILQLRSLLHMPYLQSQYLSEVLYIQPHELFFVRQYYKEILNSLNSLLAKPLKVRKTILVR</sequence>
<dbReference type="RefSeq" id="WP_235843021.1">
    <property type="nucleotide sequence ID" value="NZ_JARTFS010000005.1"/>
</dbReference>
<dbReference type="InterPro" id="IPR050109">
    <property type="entry name" value="HTH-type_TetR-like_transc_reg"/>
</dbReference>
<dbReference type="InterPro" id="IPR001647">
    <property type="entry name" value="HTH_TetR"/>
</dbReference>
<dbReference type="Proteomes" id="UP001342826">
    <property type="component" value="Unassembled WGS sequence"/>
</dbReference>
<dbReference type="InterPro" id="IPR009057">
    <property type="entry name" value="Homeodomain-like_sf"/>
</dbReference>
<dbReference type="NCBIfam" id="NF037937">
    <property type="entry name" value="septum_RefZ"/>
    <property type="match status" value="1"/>
</dbReference>
<evidence type="ECO:0000259" key="3">
    <source>
        <dbReference type="PROSITE" id="PS50977"/>
    </source>
</evidence>
<feature type="DNA-binding region" description="H-T-H motif" evidence="2">
    <location>
        <begin position="24"/>
        <end position="43"/>
    </location>
</feature>
<dbReference type="PANTHER" id="PTHR30055">
    <property type="entry name" value="HTH-TYPE TRANSCRIPTIONAL REGULATOR RUTR"/>
    <property type="match status" value="1"/>
</dbReference>
<reference evidence="4 5" key="1">
    <citation type="submission" date="2023-03" db="EMBL/GenBank/DDBJ databases">
        <title>Bacillus Genome Sequencing.</title>
        <authorList>
            <person name="Dunlap C."/>
        </authorList>
    </citation>
    <scope>NUCLEOTIDE SEQUENCE [LARGE SCALE GENOMIC DNA]</scope>
    <source>
        <strain evidence="4 5">NRS-1717</strain>
    </source>
</reference>
<evidence type="ECO:0000313" key="4">
    <source>
        <dbReference type="EMBL" id="MED4401219.1"/>
    </source>
</evidence>
<comment type="caution">
    <text evidence="4">The sequence shown here is derived from an EMBL/GenBank/DDBJ whole genome shotgun (WGS) entry which is preliminary data.</text>
</comment>
<feature type="domain" description="HTH tetR-type" evidence="3">
    <location>
        <begin position="1"/>
        <end position="61"/>
    </location>
</feature>
<accession>A0ABU6NVT7</accession>
<evidence type="ECO:0000256" key="1">
    <source>
        <dbReference type="ARBA" id="ARBA00023125"/>
    </source>
</evidence>
<dbReference type="SUPFAM" id="SSF48498">
    <property type="entry name" value="Tetracyclin repressor-like, C-terminal domain"/>
    <property type="match status" value="1"/>
</dbReference>
<organism evidence="4 5">
    <name type="scientific">Metabacillus fastidiosus</name>
    <dbReference type="NCBI Taxonomy" id="1458"/>
    <lineage>
        <taxon>Bacteria</taxon>
        <taxon>Bacillati</taxon>
        <taxon>Bacillota</taxon>
        <taxon>Bacilli</taxon>
        <taxon>Bacillales</taxon>
        <taxon>Bacillaceae</taxon>
        <taxon>Metabacillus</taxon>
    </lineage>
</organism>
<dbReference type="GO" id="GO:0003677">
    <property type="term" value="F:DNA binding"/>
    <property type="evidence" value="ECO:0007669"/>
    <property type="project" value="UniProtKB-KW"/>
</dbReference>
<proteinExistence type="predicted"/>
<dbReference type="Gene3D" id="1.10.357.10">
    <property type="entry name" value="Tetracycline Repressor, domain 2"/>
    <property type="match status" value="1"/>
</dbReference>
<dbReference type="GeneID" id="301141651"/>
<dbReference type="InterPro" id="IPR023772">
    <property type="entry name" value="DNA-bd_HTH_TetR-type_CS"/>
</dbReference>
<name>A0ABU6NVT7_9BACI</name>
<evidence type="ECO:0000313" key="5">
    <source>
        <dbReference type="Proteomes" id="UP001342826"/>
    </source>
</evidence>
<keyword evidence="5" id="KW-1185">Reference proteome</keyword>
<dbReference type="InterPro" id="IPR036271">
    <property type="entry name" value="Tet_transcr_reg_TetR-rel_C_sf"/>
</dbReference>
<dbReference type="SUPFAM" id="SSF46689">
    <property type="entry name" value="Homeodomain-like"/>
    <property type="match status" value="1"/>
</dbReference>
<keyword evidence="1 2" id="KW-0238">DNA-binding</keyword>
<evidence type="ECO:0000256" key="2">
    <source>
        <dbReference type="PROSITE-ProRule" id="PRU00335"/>
    </source>
</evidence>
<dbReference type="EMBL" id="JARTFS010000005">
    <property type="protein sequence ID" value="MED4401219.1"/>
    <property type="molecule type" value="Genomic_DNA"/>
</dbReference>